<dbReference type="Proteomes" id="UP001500740">
    <property type="component" value="Unassembled WGS sequence"/>
</dbReference>
<organism evidence="3 4">
    <name type="scientific">Alkalibacillus silvisoli</name>
    <dbReference type="NCBI Taxonomy" id="392823"/>
    <lineage>
        <taxon>Bacteria</taxon>
        <taxon>Bacillati</taxon>
        <taxon>Bacillota</taxon>
        <taxon>Bacilli</taxon>
        <taxon>Bacillales</taxon>
        <taxon>Bacillaceae</taxon>
        <taxon>Alkalibacillus</taxon>
    </lineage>
</organism>
<sequence length="304" mass="35314">MNDFNDKKLEKQLKSFPKHHMSDEQIENMHAELMKTAEQYDQKDRRRIFMRRIAVGVTTAAAVVLIAFMGISFMGDDHANEPMITQESADFDNGEATTFENREEEAPEEEGTDESATENETTREETESQDRTEQTEQDSEAIVTEQSDEIIEHLANENYSAIADYIHEERGLLFSPYVNVSDDDLIFDADEVANFETDDNIYEWGIEDGRGEPIELTPMEYHDQYVFQHDYTNPDERLVDAFEDRSSMENNIQAYFKESHVVEYYVEGSDEYEGMDFGSINLVYEENTEGEWKLIAIVNEEWTI</sequence>
<name>A0ABN0ZP38_9BACI</name>
<accession>A0ABN0ZP38</accession>
<dbReference type="EMBL" id="BAAACZ010000005">
    <property type="protein sequence ID" value="GAA0454287.1"/>
    <property type="molecule type" value="Genomic_DNA"/>
</dbReference>
<proteinExistence type="predicted"/>
<feature type="transmembrane region" description="Helical" evidence="2">
    <location>
        <begin position="53"/>
        <end position="75"/>
    </location>
</feature>
<protein>
    <recommendedName>
        <fullName evidence="5">DUF4367 domain-containing protein</fullName>
    </recommendedName>
</protein>
<keyword evidence="2" id="KW-0812">Transmembrane</keyword>
<keyword evidence="2" id="KW-0472">Membrane</keyword>
<evidence type="ECO:0000313" key="4">
    <source>
        <dbReference type="Proteomes" id="UP001500740"/>
    </source>
</evidence>
<feature type="compositionally biased region" description="Basic and acidic residues" evidence="1">
    <location>
        <begin position="120"/>
        <end position="134"/>
    </location>
</feature>
<keyword evidence="4" id="KW-1185">Reference proteome</keyword>
<evidence type="ECO:0000256" key="2">
    <source>
        <dbReference type="SAM" id="Phobius"/>
    </source>
</evidence>
<gene>
    <name evidence="3" type="ORF">GCM10008935_06410</name>
</gene>
<evidence type="ECO:0008006" key="5">
    <source>
        <dbReference type="Google" id="ProtNLM"/>
    </source>
</evidence>
<dbReference type="RefSeq" id="WP_343781743.1">
    <property type="nucleotide sequence ID" value="NZ_BAAACZ010000005.1"/>
</dbReference>
<feature type="compositionally biased region" description="Acidic residues" evidence="1">
    <location>
        <begin position="102"/>
        <end position="117"/>
    </location>
</feature>
<feature type="region of interest" description="Disordered" evidence="1">
    <location>
        <begin position="88"/>
        <end position="142"/>
    </location>
</feature>
<keyword evidence="2" id="KW-1133">Transmembrane helix</keyword>
<comment type="caution">
    <text evidence="3">The sequence shown here is derived from an EMBL/GenBank/DDBJ whole genome shotgun (WGS) entry which is preliminary data.</text>
</comment>
<evidence type="ECO:0000256" key="1">
    <source>
        <dbReference type="SAM" id="MobiDB-lite"/>
    </source>
</evidence>
<reference evidence="3 4" key="1">
    <citation type="journal article" date="2019" name="Int. J. Syst. Evol. Microbiol.">
        <title>The Global Catalogue of Microorganisms (GCM) 10K type strain sequencing project: providing services to taxonomists for standard genome sequencing and annotation.</title>
        <authorList>
            <consortium name="The Broad Institute Genomics Platform"/>
            <consortium name="The Broad Institute Genome Sequencing Center for Infectious Disease"/>
            <person name="Wu L."/>
            <person name="Ma J."/>
        </authorList>
    </citation>
    <scope>NUCLEOTIDE SEQUENCE [LARGE SCALE GENOMIC DNA]</scope>
    <source>
        <strain evidence="3 4">JCM 14193</strain>
    </source>
</reference>
<evidence type="ECO:0000313" key="3">
    <source>
        <dbReference type="EMBL" id="GAA0454287.1"/>
    </source>
</evidence>